<protein>
    <submittedName>
        <fullName evidence="4">Phosphonate ABC transporter substrate-binding protein</fullName>
    </submittedName>
</protein>
<evidence type="ECO:0000313" key="4">
    <source>
        <dbReference type="EMBL" id="BAU32251.1"/>
    </source>
</evidence>
<dbReference type="Pfam" id="PF12974">
    <property type="entry name" value="Phosphonate-bd"/>
    <property type="match status" value="1"/>
</dbReference>
<dbReference type="Proteomes" id="UP000218965">
    <property type="component" value="Chromosome"/>
</dbReference>
<dbReference type="OrthoDB" id="5139702at2"/>
<dbReference type="Gene3D" id="3.40.190.10">
    <property type="entry name" value="Periplasmic binding protein-like II"/>
    <property type="match status" value="2"/>
</dbReference>
<evidence type="ECO:0000313" key="5">
    <source>
        <dbReference type="Proteomes" id="UP000218965"/>
    </source>
</evidence>
<dbReference type="PANTHER" id="PTHR35841">
    <property type="entry name" value="PHOSPHONATES-BINDING PERIPLASMIC PROTEIN"/>
    <property type="match status" value="1"/>
</dbReference>
<gene>
    <name evidence="4" type="ORF">MalAC0309_1398</name>
</gene>
<sequence length="334" mass="34754">MTAFPRRFGVVAAASVLALGLAACASDEQATEDPTTDPGTSTDVEMPEELVLGLVPSQEVDQLVLDAEVLGELLSEELGIPVRAEVTESYNALVVAMQAGQAQIGMFGPIALVQAADQAGAVPVLQSVRFGSSTYVTQWFTNDPDRFCSTPVVVDEDGYSFCNGVDEATSGPVGEEALANITQDEAISFVDEGSASGYYYPATQLENAGLDPFDLSGAFFAGGHPNSVLSVARGDATVGVSFNDARTNVVEELPTVGEDVVVFAWSTNIPNDGVAVAGDLSPEVQQMITDAFLAIAATDEGLAALDAVYSIEDLVPADLDALDAARQVEANFGE</sequence>
<dbReference type="NCBIfam" id="TIGR01098">
    <property type="entry name" value="3A0109s03R"/>
    <property type="match status" value="1"/>
</dbReference>
<dbReference type="SUPFAM" id="SSF53850">
    <property type="entry name" value="Periplasmic binding protein-like II"/>
    <property type="match status" value="1"/>
</dbReference>
<dbReference type="GO" id="GO:0055085">
    <property type="term" value="P:transmembrane transport"/>
    <property type="evidence" value="ECO:0007669"/>
    <property type="project" value="InterPro"/>
</dbReference>
<reference evidence="5" key="1">
    <citation type="submission" date="2015-12" db="EMBL/GenBank/DDBJ databases">
        <authorList>
            <person name="Shamseldin A."/>
            <person name="Moawad H."/>
            <person name="Abd El-Rahim W.M."/>
            <person name="Sadowsky M.J."/>
        </authorList>
    </citation>
    <scope>NUCLEOTIDE SEQUENCE [LARGE SCALE GENOMIC DNA]</scope>
    <source>
        <strain evidence="5">JAM AC0309</strain>
    </source>
</reference>
<evidence type="ECO:0000256" key="2">
    <source>
        <dbReference type="ARBA" id="ARBA00022729"/>
    </source>
</evidence>
<reference evidence="4 5" key="2">
    <citation type="submission" date="2016-01" db="EMBL/GenBank/DDBJ databases">
        <title>Microcella alkaliphila JAM AC0309 whole genome shotgun sequence.</title>
        <authorList>
            <person name="Kurata A."/>
            <person name="Hirose Y."/>
            <person name="Kishimoto N."/>
            <person name="Kobayashi T."/>
        </authorList>
    </citation>
    <scope>NUCLEOTIDE SEQUENCE [LARGE SCALE GENOMIC DNA]</scope>
    <source>
        <strain evidence="4 5">JAM AC0309</strain>
    </source>
</reference>
<dbReference type="EMBL" id="AP017315">
    <property type="protein sequence ID" value="BAU32251.1"/>
    <property type="molecule type" value="Genomic_DNA"/>
</dbReference>
<keyword evidence="2 3" id="KW-0732">Signal</keyword>
<evidence type="ECO:0000256" key="3">
    <source>
        <dbReference type="SAM" id="SignalP"/>
    </source>
</evidence>
<feature type="signal peptide" evidence="3">
    <location>
        <begin position="1"/>
        <end position="25"/>
    </location>
</feature>
<comment type="similarity">
    <text evidence="1">Belongs to the phosphate/phosphite/phosphonate binding protein family.</text>
</comment>
<dbReference type="GO" id="GO:0043190">
    <property type="term" value="C:ATP-binding cassette (ABC) transporter complex"/>
    <property type="evidence" value="ECO:0007669"/>
    <property type="project" value="InterPro"/>
</dbReference>
<dbReference type="InterPro" id="IPR005770">
    <property type="entry name" value="PhnD"/>
</dbReference>
<proteinExistence type="inferred from homology"/>
<organism evidence="4 5">
    <name type="scientific">Microcella alkaliphila</name>
    <dbReference type="NCBI Taxonomy" id="279828"/>
    <lineage>
        <taxon>Bacteria</taxon>
        <taxon>Bacillati</taxon>
        <taxon>Actinomycetota</taxon>
        <taxon>Actinomycetes</taxon>
        <taxon>Micrococcales</taxon>
        <taxon>Microbacteriaceae</taxon>
        <taxon>Microcella</taxon>
    </lineage>
</organism>
<dbReference type="RefSeq" id="WP_096421354.1">
    <property type="nucleotide sequence ID" value="NZ_AP017315.1"/>
</dbReference>
<feature type="chain" id="PRO_5039189066" evidence="3">
    <location>
        <begin position="26"/>
        <end position="334"/>
    </location>
</feature>
<accession>A0A0U5BN30</accession>
<dbReference type="PANTHER" id="PTHR35841:SF1">
    <property type="entry name" value="PHOSPHONATES-BINDING PERIPLASMIC PROTEIN"/>
    <property type="match status" value="1"/>
</dbReference>
<name>A0A0U5BN30_9MICO</name>
<dbReference type="PROSITE" id="PS51257">
    <property type="entry name" value="PROKAR_LIPOPROTEIN"/>
    <property type="match status" value="1"/>
</dbReference>
<dbReference type="AlphaFoldDB" id="A0A0U5BN30"/>
<dbReference type="KEGG" id="malk:MalAC0309_1398"/>
<evidence type="ECO:0000256" key="1">
    <source>
        <dbReference type="ARBA" id="ARBA00007162"/>
    </source>
</evidence>